<dbReference type="PANTHER" id="PTHR11652">
    <property type="entry name" value="30S RIBOSOMAL PROTEIN S12 FAMILY MEMBER"/>
    <property type="match status" value="1"/>
</dbReference>
<dbReference type="Proteomes" id="UP001154282">
    <property type="component" value="Unassembled WGS sequence"/>
</dbReference>
<comment type="function">
    <text evidence="5">With S4 and S5 plays an important role in translational accuracy. Located at the interface of the 30S and 50S subunits.</text>
</comment>
<name>A0AAV0HHN8_9ROSI</name>
<gene>
    <name evidence="7" type="ORF">LITE_LOCUS4260</name>
</gene>
<dbReference type="GO" id="GO:0015935">
    <property type="term" value="C:small ribosomal subunit"/>
    <property type="evidence" value="ECO:0007669"/>
    <property type="project" value="InterPro"/>
</dbReference>
<proteinExistence type="inferred from homology"/>
<dbReference type="Pfam" id="PF00164">
    <property type="entry name" value="Ribosom_S12_S23"/>
    <property type="match status" value="1"/>
</dbReference>
<comment type="caution">
    <text evidence="7">The sequence shown here is derived from an EMBL/GenBank/DDBJ whole genome shotgun (WGS) entry which is preliminary data.</text>
</comment>
<protein>
    <recommendedName>
        <fullName evidence="9">Ribosomal protein S12</fullName>
    </recommendedName>
</protein>
<evidence type="ECO:0000313" key="8">
    <source>
        <dbReference type="Proteomes" id="UP001154282"/>
    </source>
</evidence>
<organism evidence="7 8">
    <name type="scientific">Linum tenue</name>
    <dbReference type="NCBI Taxonomy" id="586396"/>
    <lineage>
        <taxon>Eukaryota</taxon>
        <taxon>Viridiplantae</taxon>
        <taxon>Streptophyta</taxon>
        <taxon>Embryophyta</taxon>
        <taxon>Tracheophyta</taxon>
        <taxon>Spermatophyta</taxon>
        <taxon>Magnoliopsida</taxon>
        <taxon>eudicotyledons</taxon>
        <taxon>Gunneridae</taxon>
        <taxon>Pentapetalae</taxon>
        <taxon>rosids</taxon>
        <taxon>fabids</taxon>
        <taxon>Malpighiales</taxon>
        <taxon>Linaceae</taxon>
        <taxon>Linum</taxon>
    </lineage>
</organism>
<evidence type="ECO:0000256" key="5">
    <source>
        <dbReference type="ARBA" id="ARBA00024830"/>
    </source>
</evidence>
<reference evidence="7" key="1">
    <citation type="submission" date="2022-08" db="EMBL/GenBank/DDBJ databases">
        <authorList>
            <person name="Gutierrez-Valencia J."/>
        </authorList>
    </citation>
    <scope>NUCLEOTIDE SEQUENCE</scope>
</reference>
<keyword evidence="3" id="KW-0689">Ribosomal protein</keyword>
<dbReference type="Gene3D" id="2.40.50.140">
    <property type="entry name" value="Nucleic acid-binding proteins"/>
    <property type="match status" value="1"/>
</dbReference>
<dbReference type="PRINTS" id="PR01034">
    <property type="entry name" value="RIBOSOMALS12"/>
</dbReference>
<accession>A0AAV0HHN8</accession>
<evidence type="ECO:0000256" key="4">
    <source>
        <dbReference type="ARBA" id="ARBA00023274"/>
    </source>
</evidence>
<evidence type="ECO:0000313" key="7">
    <source>
        <dbReference type="EMBL" id="CAI0384038.1"/>
    </source>
</evidence>
<evidence type="ECO:0000256" key="6">
    <source>
        <dbReference type="SAM" id="MobiDB-lite"/>
    </source>
</evidence>
<dbReference type="InterPro" id="IPR005679">
    <property type="entry name" value="Ribosomal_uS12_bac"/>
</dbReference>
<dbReference type="SUPFAM" id="SSF50249">
    <property type="entry name" value="Nucleic acid-binding proteins"/>
    <property type="match status" value="1"/>
</dbReference>
<dbReference type="InterPro" id="IPR006032">
    <property type="entry name" value="Ribosomal_uS12"/>
</dbReference>
<comment type="subunit">
    <text evidence="2">Part of the 30S ribosomal subunit.</text>
</comment>
<comment type="similarity">
    <text evidence="1">Belongs to the universal ribosomal protein uS12 family.</text>
</comment>
<sequence>MTSKEFNEESGSKGDLSVNFSTITPKNPKSALRKVARVQLTSGFEIAIYIPSIDHNVQEHSVVLIRGGRITYLHNFYVIYDIFFILLCSKI</sequence>
<keyword evidence="4" id="KW-0687">Ribonucleoprotein</keyword>
<feature type="compositionally biased region" description="Basic and acidic residues" evidence="6">
    <location>
        <begin position="1"/>
        <end position="12"/>
    </location>
</feature>
<evidence type="ECO:0000256" key="1">
    <source>
        <dbReference type="ARBA" id="ARBA00005657"/>
    </source>
</evidence>
<evidence type="ECO:0000256" key="3">
    <source>
        <dbReference type="ARBA" id="ARBA00022980"/>
    </source>
</evidence>
<keyword evidence="8" id="KW-1185">Reference proteome</keyword>
<dbReference type="EMBL" id="CAMGYJ010000002">
    <property type="protein sequence ID" value="CAI0384038.1"/>
    <property type="molecule type" value="Genomic_DNA"/>
</dbReference>
<dbReference type="GO" id="GO:0003735">
    <property type="term" value="F:structural constituent of ribosome"/>
    <property type="evidence" value="ECO:0007669"/>
    <property type="project" value="InterPro"/>
</dbReference>
<feature type="region of interest" description="Disordered" evidence="6">
    <location>
        <begin position="1"/>
        <end position="26"/>
    </location>
</feature>
<dbReference type="GO" id="GO:0006412">
    <property type="term" value="P:translation"/>
    <property type="evidence" value="ECO:0007669"/>
    <property type="project" value="InterPro"/>
</dbReference>
<evidence type="ECO:0000256" key="2">
    <source>
        <dbReference type="ARBA" id="ARBA00011458"/>
    </source>
</evidence>
<evidence type="ECO:0008006" key="9">
    <source>
        <dbReference type="Google" id="ProtNLM"/>
    </source>
</evidence>
<dbReference type="AlphaFoldDB" id="A0AAV0HHN8"/>
<dbReference type="InterPro" id="IPR012340">
    <property type="entry name" value="NA-bd_OB-fold"/>
</dbReference>